<protein>
    <submittedName>
        <fullName evidence="1">Uncharacterized protein</fullName>
    </submittedName>
</protein>
<comment type="caution">
    <text evidence="1">The sequence shown here is derived from an EMBL/GenBank/DDBJ whole genome shotgun (WGS) entry which is preliminary data.</text>
</comment>
<accession>A0ABW1A792</accession>
<reference evidence="2" key="1">
    <citation type="journal article" date="2019" name="Int. J. Syst. Evol. Microbiol.">
        <title>The Global Catalogue of Microorganisms (GCM) 10K type strain sequencing project: providing services to taxonomists for standard genome sequencing and annotation.</title>
        <authorList>
            <consortium name="The Broad Institute Genomics Platform"/>
            <consortium name="The Broad Institute Genome Sequencing Center for Infectious Disease"/>
            <person name="Wu L."/>
            <person name="Ma J."/>
        </authorList>
    </citation>
    <scope>NUCLEOTIDE SEQUENCE [LARGE SCALE GENOMIC DNA]</scope>
    <source>
        <strain evidence="2">KCTC 42087</strain>
    </source>
</reference>
<gene>
    <name evidence="1" type="ORF">ACFPZN_32760</name>
</gene>
<name>A0ABW1A792_9ACTN</name>
<proteinExistence type="predicted"/>
<dbReference type="Proteomes" id="UP001596074">
    <property type="component" value="Unassembled WGS sequence"/>
</dbReference>
<dbReference type="RefSeq" id="WP_378286165.1">
    <property type="nucleotide sequence ID" value="NZ_JBHSON010000053.1"/>
</dbReference>
<organism evidence="1 2">
    <name type="scientific">Actinomadura rugatobispora</name>
    <dbReference type="NCBI Taxonomy" id="1994"/>
    <lineage>
        <taxon>Bacteria</taxon>
        <taxon>Bacillati</taxon>
        <taxon>Actinomycetota</taxon>
        <taxon>Actinomycetes</taxon>
        <taxon>Streptosporangiales</taxon>
        <taxon>Thermomonosporaceae</taxon>
        <taxon>Actinomadura</taxon>
    </lineage>
</organism>
<sequence>MELTGRGLRVTGPDAPGCCEHVERIADAVVFVLGFFAERRVAERGR</sequence>
<keyword evidence="2" id="KW-1185">Reference proteome</keyword>
<evidence type="ECO:0000313" key="2">
    <source>
        <dbReference type="Proteomes" id="UP001596074"/>
    </source>
</evidence>
<dbReference type="EMBL" id="JBHSON010000053">
    <property type="protein sequence ID" value="MFC5750423.1"/>
    <property type="molecule type" value="Genomic_DNA"/>
</dbReference>
<evidence type="ECO:0000313" key="1">
    <source>
        <dbReference type="EMBL" id="MFC5750423.1"/>
    </source>
</evidence>